<evidence type="ECO:0008006" key="5">
    <source>
        <dbReference type="Google" id="ProtNLM"/>
    </source>
</evidence>
<dbReference type="EMBL" id="MU006303">
    <property type="protein sequence ID" value="KAF2851091.1"/>
    <property type="molecule type" value="Genomic_DNA"/>
</dbReference>
<sequence>MPPTLLQTLLLTLLTLVPLTTPLSLPPSPPTAPAPPNTSPSPTSYPKTLSQCPNALQNPSFESNLPPWMDIVTGSFQIRGAYTGLGGGHDGPHFYYARSNSSIDATIALSQSFTVIPGLTTAGAGAGTGAVVECAAWVASFRPGNVGETSVEVFLDGVSCGGARGLGISGWTRVGGRVGASELGPLLDGGVHTLVVVVISYGASEEGWQVWVDDVVVGVGC</sequence>
<dbReference type="Gene3D" id="2.60.120.260">
    <property type="entry name" value="Galactose-binding domain-like"/>
    <property type="match status" value="1"/>
</dbReference>
<dbReference type="OrthoDB" id="3769880at2759"/>
<organism evidence="3 4">
    <name type="scientific">Plenodomus tracheiphilus IPT5</name>
    <dbReference type="NCBI Taxonomy" id="1408161"/>
    <lineage>
        <taxon>Eukaryota</taxon>
        <taxon>Fungi</taxon>
        <taxon>Dikarya</taxon>
        <taxon>Ascomycota</taxon>
        <taxon>Pezizomycotina</taxon>
        <taxon>Dothideomycetes</taxon>
        <taxon>Pleosporomycetidae</taxon>
        <taxon>Pleosporales</taxon>
        <taxon>Pleosporineae</taxon>
        <taxon>Leptosphaeriaceae</taxon>
        <taxon>Plenodomus</taxon>
    </lineage>
</organism>
<accession>A0A6A7B6J5</accession>
<feature type="signal peptide" evidence="2">
    <location>
        <begin position="1"/>
        <end position="22"/>
    </location>
</feature>
<feature type="region of interest" description="Disordered" evidence="1">
    <location>
        <begin position="25"/>
        <end position="49"/>
    </location>
</feature>
<evidence type="ECO:0000313" key="3">
    <source>
        <dbReference type="EMBL" id="KAF2851091.1"/>
    </source>
</evidence>
<feature type="chain" id="PRO_5025362575" description="Carbohydrate-binding module family 35 protein" evidence="2">
    <location>
        <begin position="23"/>
        <end position="221"/>
    </location>
</feature>
<gene>
    <name evidence="3" type="ORF">T440DRAFT_395160</name>
</gene>
<dbReference type="AlphaFoldDB" id="A0A6A7B6J5"/>
<feature type="compositionally biased region" description="Low complexity" evidence="1">
    <location>
        <begin position="40"/>
        <end position="49"/>
    </location>
</feature>
<evidence type="ECO:0000256" key="2">
    <source>
        <dbReference type="SAM" id="SignalP"/>
    </source>
</evidence>
<feature type="compositionally biased region" description="Pro residues" evidence="1">
    <location>
        <begin position="25"/>
        <end position="39"/>
    </location>
</feature>
<name>A0A6A7B6J5_9PLEO</name>
<proteinExistence type="predicted"/>
<evidence type="ECO:0000256" key="1">
    <source>
        <dbReference type="SAM" id="MobiDB-lite"/>
    </source>
</evidence>
<keyword evidence="4" id="KW-1185">Reference proteome</keyword>
<dbReference type="Proteomes" id="UP000799423">
    <property type="component" value="Unassembled WGS sequence"/>
</dbReference>
<evidence type="ECO:0000313" key="4">
    <source>
        <dbReference type="Proteomes" id="UP000799423"/>
    </source>
</evidence>
<reference evidence="3" key="1">
    <citation type="submission" date="2020-01" db="EMBL/GenBank/DDBJ databases">
        <authorList>
            <consortium name="DOE Joint Genome Institute"/>
            <person name="Haridas S."/>
            <person name="Albert R."/>
            <person name="Binder M."/>
            <person name="Bloem J."/>
            <person name="Labutti K."/>
            <person name="Salamov A."/>
            <person name="Andreopoulos B."/>
            <person name="Baker S.E."/>
            <person name="Barry K."/>
            <person name="Bills G."/>
            <person name="Bluhm B.H."/>
            <person name="Cannon C."/>
            <person name="Castanera R."/>
            <person name="Culley D.E."/>
            <person name="Daum C."/>
            <person name="Ezra D."/>
            <person name="Gonzalez J.B."/>
            <person name="Henrissat B."/>
            <person name="Kuo A."/>
            <person name="Liang C."/>
            <person name="Lipzen A."/>
            <person name="Lutzoni F."/>
            <person name="Magnuson J."/>
            <person name="Mondo S."/>
            <person name="Nolan M."/>
            <person name="Ohm R."/>
            <person name="Pangilinan J."/>
            <person name="Park H.-J."/>
            <person name="Ramirez L."/>
            <person name="Alfaro M."/>
            <person name="Sun H."/>
            <person name="Tritt A."/>
            <person name="Yoshinaga Y."/>
            <person name="Zwiers L.-H."/>
            <person name="Turgeon B.G."/>
            <person name="Goodwin S.B."/>
            <person name="Spatafora J.W."/>
            <person name="Crous P.W."/>
            <person name="Grigoriev I.V."/>
        </authorList>
    </citation>
    <scope>NUCLEOTIDE SEQUENCE</scope>
    <source>
        <strain evidence="3">IPT5</strain>
    </source>
</reference>
<keyword evidence="2" id="KW-0732">Signal</keyword>
<protein>
    <recommendedName>
        <fullName evidence="5">Carbohydrate-binding module family 35 protein</fullName>
    </recommendedName>
</protein>